<dbReference type="AlphaFoldDB" id="A0A1G6ZY03"/>
<keyword evidence="2" id="KW-0732">Signal</keyword>
<accession>A0A1G6ZY03</accession>
<dbReference type="EMBL" id="FNAQ01000016">
    <property type="protein sequence ID" value="SDE55949.1"/>
    <property type="molecule type" value="Genomic_DNA"/>
</dbReference>
<evidence type="ECO:0000256" key="1">
    <source>
        <dbReference type="SAM" id="Phobius"/>
    </source>
</evidence>
<evidence type="ECO:0000313" key="6">
    <source>
        <dbReference type="Proteomes" id="UP000243205"/>
    </source>
</evidence>
<keyword evidence="1" id="KW-0812">Transmembrane</keyword>
<feature type="signal peptide" evidence="2">
    <location>
        <begin position="1"/>
        <end position="20"/>
    </location>
</feature>
<evidence type="ECO:0000256" key="2">
    <source>
        <dbReference type="SAM" id="SignalP"/>
    </source>
</evidence>
<dbReference type="EMBL" id="FNAQ01000003">
    <property type="protein sequence ID" value="SDE06516.1"/>
    <property type="molecule type" value="Genomic_DNA"/>
</dbReference>
<keyword evidence="1" id="KW-0472">Membrane</keyword>
<dbReference type="RefSeq" id="WP_092076744.1">
    <property type="nucleotide sequence ID" value="NZ_CALFZY010000008.1"/>
</dbReference>
<evidence type="ECO:0000313" key="3">
    <source>
        <dbReference type="EMBL" id="SDE06516.1"/>
    </source>
</evidence>
<keyword evidence="1" id="KW-1133">Transmembrane helix</keyword>
<evidence type="ECO:0000313" key="4">
    <source>
        <dbReference type="EMBL" id="SDE32054.1"/>
    </source>
</evidence>
<reference evidence="6" key="1">
    <citation type="submission" date="2016-10" db="EMBL/GenBank/DDBJ databases">
        <authorList>
            <person name="Varghese N."/>
            <person name="Submissions S."/>
        </authorList>
    </citation>
    <scope>NUCLEOTIDE SEQUENCE [LARGE SCALE GENOMIC DNA]</scope>
    <source>
        <strain evidence="6">DSM 8987</strain>
    </source>
</reference>
<dbReference type="Proteomes" id="UP000243205">
    <property type="component" value="Unassembled WGS sequence"/>
</dbReference>
<gene>
    <name evidence="3" type="ORF">SAMN05661003_103146</name>
    <name evidence="4" type="ORF">SAMN05661003_1081</name>
    <name evidence="5" type="ORF">SAMN05661003_11617</name>
</gene>
<dbReference type="EMBL" id="FNAQ01000008">
    <property type="protein sequence ID" value="SDE32054.1"/>
    <property type="molecule type" value="Genomic_DNA"/>
</dbReference>
<protein>
    <submittedName>
        <fullName evidence="3">Uncharacterized protein</fullName>
    </submittedName>
</protein>
<name>A0A1G6ZY03_9BACT</name>
<evidence type="ECO:0000313" key="5">
    <source>
        <dbReference type="EMBL" id="SDE55949.1"/>
    </source>
</evidence>
<feature type="transmembrane region" description="Helical" evidence="1">
    <location>
        <begin position="30"/>
        <end position="54"/>
    </location>
</feature>
<sequence>MKTTTLLTLTSLLAASPVYAAADASSSGFLLWAFLGFFALLIATQILPSLLLLVGITRAVTHSKETLPLK</sequence>
<feature type="chain" id="PRO_5038295010" evidence="2">
    <location>
        <begin position="21"/>
        <end position="70"/>
    </location>
</feature>
<organism evidence="3 6">
    <name type="scientific">Desulfuromonas thiophila</name>
    <dbReference type="NCBI Taxonomy" id="57664"/>
    <lineage>
        <taxon>Bacteria</taxon>
        <taxon>Pseudomonadati</taxon>
        <taxon>Thermodesulfobacteriota</taxon>
        <taxon>Desulfuromonadia</taxon>
        <taxon>Desulfuromonadales</taxon>
        <taxon>Desulfuromonadaceae</taxon>
        <taxon>Desulfuromonas</taxon>
    </lineage>
</organism>
<keyword evidence="6" id="KW-1185">Reference proteome</keyword>
<reference evidence="3" key="2">
    <citation type="submission" date="2016-10" db="EMBL/GenBank/DDBJ databases">
        <authorList>
            <person name="de Groot N.N."/>
        </authorList>
    </citation>
    <scope>NUCLEOTIDE SEQUENCE [LARGE SCALE GENOMIC DNA]</scope>
    <source>
        <strain evidence="3">DSM 8987</strain>
    </source>
</reference>
<proteinExistence type="predicted"/>